<evidence type="ECO:0000313" key="7">
    <source>
        <dbReference type="Proteomes" id="UP000287224"/>
    </source>
</evidence>
<dbReference type="OrthoDB" id="143111at2"/>
<feature type="compositionally biased region" description="Polar residues" evidence="4">
    <location>
        <begin position="312"/>
        <end position="323"/>
    </location>
</feature>
<feature type="transmembrane region" description="Helical" evidence="5">
    <location>
        <begin position="576"/>
        <end position="604"/>
    </location>
</feature>
<dbReference type="PANTHER" id="PTHR44943">
    <property type="entry name" value="CELLULOSE SYNTHASE OPERON PROTEIN C"/>
    <property type="match status" value="1"/>
</dbReference>
<dbReference type="InterPro" id="IPR019734">
    <property type="entry name" value="TPR_rpt"/>
</dbReference>
<feature type="transmembrane region" description="Helical" evidence="5">
    <location>
        <begin position="534"/>
        <end position="556"/>
    </location>
</feature>
<accession>A0A401Z7I9</accession>
<reference evidence="7" key="1">
    <citation type="submission" date="2018-12" db="EMBL/GenBank/DDBJ databases">
        <title>Tengunoibacter tsumagoiensis gen. nov., sp. nov., Dictyobacter kobayashii sp. nov., D. alpinus sp. nov., and D. joshuensis sp. nov. and description of Dictyobacteraceae fam. nov. within the order Ktedonobacterales isolated from Tengu-no-mugimeshi.</title>
        <authorList>
            <person name="Wang C.M."/>
            <person name="Zheng Y."/>
            <person name="Sakai Y."/>
            <person name="Toyoda A."/>
            <person name="Minakuchi Y."/>
            <person name="Abe K."/>
            <person name="Yokota A."/>
            <person name="Yabe S."/>
        </authorList>
    </citation>
    <scope>NUCLEOTIDE SEQUENCE [LARGE SCALE GENOMIC DNA]</scope>
    <source>
        <strain evidence="7">S-27</strain>
    </source>
</reference>
<sequence>MYSGELTRTPPEKRASRHIGLIVGMNRYQDSTFQQLQFAENDARALAQWLVNNKGGKWSPPDVQLVQGQHATRELIESLITQICLHKAEEGDSILLYFAGHAFIDERSGEGYLALTNSRYQDPNTSLSLQAFSQHVLTQSRATQILCIFDCFQTGQLWSMRRTSPFDSKPLLNSSVLSILQSYPNRLFMCSCRGNEHAPESGARGLSPFIHQMILGLCGPAIDQATGVVTLSRLHAYLFGALSEQQRPQLFGQQEVPFSIVGDIPEVTATRQTTASNFTAGFQPGTESPSSSMLLKKSGPFGAAALTATAPPVQTTSPSTSGHLLSSALEQQREQQSQQMVAQAQQLFQAQNYGEAFNLVEQVLQNMPNNVLALILKGQLLGTAGRYAEAQQVIEHILQLDPNNAMGWSMQAVVSSNLGQHQQALTAVERSLELDAQNPETYAIKNNIMSNLAVAQTQTPEQPKSKQQSDTAPQKASQGFIRGLALSILGIVAGLIGFGLMAFIASIPYIGLFVICISVAILCVNAARGTFRYGLALLVETILVSVVLAGILGAMYKVGQASLIHQINLHPSLFMPLLALVAWLIIAAAVPPILALGGFVGGFASRQRHKKSR</sequence>
<evidence type="ECO:0000256" key="1">
    <source>
        <dbReference type="ARBA" id="ARBA00022737"/>
    </source>
</evidence>
<feature type="repeat" description="TPR" evidence="3">
    <location>
        <begin position="371"/>
        <end position="404"/>
    </location>
</feature>
<dbReference type="Gene3D" id="3.40.50.1460">
    <property type="match status" value="1"/>
</dbReference>
<dbReference type="PANTHER" id="PTHR44943:SF8">
    <property type="entry name" value="TPR REPEAT-CONTAINING PROTEIN MJ0263"/>
    <property type="match status" value="1"/>
</dbReference>
<feature type="transmembrane region" description="Helical" evidence="5">
    <location>
        <begin position="484"/>
        <end position="504"/>
    </location>
</feature>
<name>A0A401Z7I9_9CHLR</name>
<dbReference type="SUPFAM" id="SSF52129">
    <property type="entry name" value="Caspase-like"/>
    <property type="match status" value="1"/>
</dbReference>
<gene>
    <name evidence="6" type="ORF">KDAU_01500</name>
</gene>
<protein>
    <submittedName>
        <fullName evidence="6">Uncharacterized protein</fullName>
    </submittedName>
</protein>
<comment type="caution">
    <text evidence="6">The sequence shown here is derived from an EMBL/GenBank/DDBJ whole genome shotgun (WGS) entry which is preliminary data.</text>
</comment>
<evidence type="ECO:0000256" key="5">
    <source>
        <dbReference type="SAM" id="Phobius"/>
    </source>
</evidence>
<evidence type="ECO:0000313" key="6">
    <source>
        <dbReference type="EMBL" id="GCE02821.1"/>
    </source>
</evidence>
<evidence type="ECO:0000256" key="3">
    <source>
        <dbReference type="PROSITE-ProRule" id="PRU00339"/>
    </source>
</evidence>
<keyword evidence="1" id="KW-0677">Repeat</keyword>
<dbReference type="SMART" id="SM00028">
    <property type="entry name" value="TPR"/>
    <property type="match status" value="3"/>
</dbReference>
<evidence type="ECO:0000256" key="4">
    <source>
        <dbReference type="SAM" id="MobiDB-lite"/>
    </source>
</evidence>
<dbReference type="AlphaFoldDB" id="A0A401Z7I9"/>
<keyword evidence="5" id="KW-0812">Transmembrane</keyword>
<dbReference type="InterPro" id="IPR051685">
    <property type="entry name" value="Ycf3/AcsC/BcsC/TPR_MFPF"/>
</dbReference>
<dbReference type="PROSITE" id="PS50005">
    <property type="entry name" value="TPR"/>
    <property type="match status" value="1"/>
</dbReference>
<keyword evidence="5" id="KW-1133">Transmembrane helix</keyword>
<dbReference type="EMBL" id="BIFQ01000001">
    <property type="protein sequence ID" value="GCE02821.1"/>
    <property type="molecule type" value="Genomic_DNA"/>
</dbReference>
<dbReference type="RefSeq" id="WP_126594162.1">
    <property type="nucleotide sequence ID" value="NZ_BIFQ01000001.1"/>
</dbReference>
<keyword evidence="5" id="KW-0472">Membrane</keyword>
<organism evidence="6 7">
    <name type="scientific">Dictyobacter aurantiacus</name>
    <dbReference type="NCBI Taxonomy" id="1936993"/>
    <lineage>
        <taxon>Bacteria</taxon>
        <taxon>Bacillati</taxon>
        <taxon>Chloroflexota</taxon>
        <taxon>Ktedonobacteria</taxon>
        <taxon>Ktedonobacterales</taxon>
        <taxon>Dictyobacteraceae</taxon>
        <taxon>Dictyobacter</taxon>
    </lineage>
</organism>
<dbReference type="Pfam" id="PF14559">
    <property type="entry name" value="TPR_19"/>
    <property type="match status" value="1"/>
</dbReference>
<dbReference type="Gene3D" id="1.25.40.10">
    <property type="entry name" value="Tetratricopeptide repeat domain"/>
    <property type="match status" value="1"/>
</dbReference>
<dbReference type="SUPFAM" id="SSF48452">
    <property type="entry name" value="TPR-like"/>
    <property type="match status" value="1"/>
</dbReference>
<dbReference type="InterPro" id="IPR011990">
    <property type="entry name" value="TPR-like_helical_dom_sf"/>
</dbReference>
<keyword evidence="2 3" id="KW-0802">TPR repeat</keyword>
<feature type="transmembrane region" description="Helical" evidence="5">
    <location>
        <begin position="510"/>
        <end position="527"/>
    </location>
</feature>
<evidence type="ECO:0000256" key="2">
    <source>
        <dbReference type="ARBA" id="ARBA00022803"/>
    </source>
</evidence>
<dbReference type="Proteomes" id="UP000287224">
    <property type="component" value="Unassembled WGS sequence"/>
</dbReference>
<keyword evidence="7" id="KW-1185">Reference proteome</keyword>
<proteinExistence type="predicted"/>
<feature type="region of interest" description="Disordered" evidence="4">
    <location>
        <begin position="311"/>
        <end position="332"/>
    </location>
</feature>
<dbReference type="InterPro" id="IPR029030">
    <property type="entry name" value="Caspase-like_dom_sf"/>
</dbReference>